<evidence type="ECO:0000313" key="3">
    <source>
        <dbReference type="Proteomes" id="UP000006727"/>
    </source>
</evidence>
<accession>A0A2K1K4K2</accession>
<dbReference type="InParanoid" id="A0A2K1K4K2"/>
<reference evidence="1 3" key="1">
    <citation type="journal article" date="2008" name="Science">
        <title>The Physcomitrella genome reveals evolutionary insights into the conquest of land by plants.</title>
        <authorList>
            <person name="Rensing S."/>
            <person name="Lang D."/>
            <person name="Zimmer A."/>
            <person name="Terry A."/>
            <person name="Salamov A."/>
            <person name="Shapiro H."/>
            <person name="Nishiyama T."/>
            <person name="Perroud P.-F."/>
            <person name="Lindquist E."/>
            <person name="Kamisugi Y."/>
            <person name="Tanahashi T."/>
            <person name="Sakakibara K."/>
            <person name="Fujita T."/>
            <person name="Oishi K."/>
            <person name="Shin-I T."/>
            <person name="Kuroki Y."/>
            <person name="Toyoda A."/>
            <person name="Suzuki Y."/>
            <person name="Hashimoto A."/>
            <person name="Yamaguchi K."/>
            <person name="Sugano A."/>
            <person name="Kohara Y."/>
            <person name="Fujiyama A."/>
            <person name="Anterola A."/>
            <person name="Aoki S."/>
            <person name="Ashton N."/>
            <person name="Barbazuk W.B."/>
            <person name="Barker E."/>
            <person name="Bennetzen J."/>
            <person name="Bezanilla M."/>
            <person name="Blankenship R."/>
            <person name="Cho S.H."/>
            <person name="Dutcher S."/>
            <person name="Estelle M."/>
            <person name="Fawcett J.A."/>
            <person name="Gundlach H."/>
            <person name="Hanada K."/>
            <person name="Heyl A."/>
            <person name="Hicks K.A."/>
            <person name="Hugh J."/>
            <person name="Lohr M."/>
            <person name="Mayer K."/>
            <person name="Melkozernov A."/>
            <person name="Murata T."/>
            <person name="Nelson D."/>
            <person name="Pils B."/>
            <person name="Prigge M."/>
            <person name="Reiss B."/>
            <person name="Renner T."/>
            <person name="Rombauts S."/>
            <person name="Rushton P."/>
            <person name="Sanderfoot A."/>
            <person name="Schween G."/>
            <person name="Shiu S.-H."/>
            <person name="Stueber K."/>
            <person name="Theodoulou F.L."/>
            <person name="Tu H."/>
            <person name="Van de Peer Y."/>
            <person name="Verrier P.J."/>
            <person name="Waters E."/>
            <person name="Wood A."/>
            <person name="Yang L."/>
            <person name="Cove D."/>
            <person name="Cuming A."/>
            <person name="Hasebe M."/>
            <person name="Lucas S."/>
            <person name="Mishler D.B."/>
            <person name="Reski R."/>
            <person name="Grigoriev I."/>
            <person name="Quatrano R.S."/>
            <person name="Boore J.L."/>
        </authorList>
    </citation>
    <scope>NUCLEOTIDE SEQUENCE [LARGE SCALE GENOMIC DNA]</scope>
    <source>
        <strain evidence="2 3">cv. Gransden 2004</strain>
    </source>
</reference>
<organism evidence="1">
    <name type="scientific">Physcomitrium patens</name>
    <name type="common">Spreading-leaved earth moss</name>
    <name type="synonym">Physcomitrella patens</name>
    <dbReference type="NCBI Taxonomy" id="3218"/>
    <lineage>
        <taxon>Eukaryota</taxon>
        <taxon>Viridiplantae</taxon>
        <taxon>Streptophyta</taxon>
        <taxon>Embryophyta</taxon>
        <taxon>Bryophyta</taxon>
        <taxon>Bryophytina</taxon>
        <taxon>Bryopsida</taxon>
        <taxon>Funariidae</taxon>
        <taxon>Funariales</taxon>
        <taxon>Funariaceae</taxon>
        <taxon>Physcomitrium</taxon>
    </lineage>
</organism>
<keyword evidence="3" id="KW-1185">Reference proteome</keyword>
<reference evidence="1 3" key="2">
    <citation type="journal article" date="2018" name="Plant J.">
        <title>The Physcomitrella patens chromosome-scale assembly reveals moss genome structure and evolution.</title>
        <authorList>
            <person name="Lang D."/>
            <person name="Ullrich K.K."/>
            <person name="Murat F."/>
            <person name="Fuchs J."/>
            <person name="Jenkins J."/>
            <person name="Haas F.B."/>
            <person name="Piednoel M."/>
            <person name="Gundlach H."/>
            <person name="Van Bel M."/>
            <person name="Meyberg R."/>
            <person name="Vives C."/>
            <person name="Morata J."/>
            <person name="Symeonidi A."/>
            <person name="Hiss M."/>
            <person name="Muchero W."/>
            <person name="Kamisugi Y."/>
            <person name="Saleh O."/>
            <person name="Blanc G."/>
            <person name="Decker E.L."/>
            <person name="van Gessel N."/>
            <person name="Grimwood J."/>
            <person name="Hayes R.D."/>
            <person name="Graham S.W."/>
            <person name="Gunter L.E."/>
            <person name="McDaniel S.F."/>
            <person name="Hoernstein S.N.W."/>
            <person name="Larsson A."/>
            <person name="Li F.W."/>
            <person name="Perroud P.F."/>
            <person name="Phillips J."/>
            <person name="Ranjan P."/>
            <person name="Rokshar D.S."/>
            <person name="Rothfels C.J."/>
            <person name="Schneider L."/>
            <person name="Shu S."/>
            <person name="Stevenson D.W."/>
            <person name="Thummler F."/>
            <person name="Tillich M."/>
            <person name="Villarreal Aguilar J.C."/>
            <person name="Widiez T."/>
            <person name="Wong G.K."/>
            <person name="Wymore A."/>
            <person name="Zhang Y."/>
            <person name="Zimmer A.D."/>
            <person name="Quatrano R.S."/>
            <person name="Mayer K.F.X."/>
            <person name="Goodstein D."/>
            <person name="Casacuberta J.M."/>
            <person name="Vandepoele K."/>
            <person name="Reski R."/>
            <person name="Cuming A.C."/>
            <person name="Tuskan G.A."/>
            <person name="Maumus F."/>
            <person name="Salse J."/>
            <person name="Schmutz J."/>
            <person name="Rensing S.A."/>
        </authorList>
    </citation>
    <scope>NUCLEOTIDE SEQUENCE [LARGE SCALE GENOMIC DNA]</scope>
    <source>
        <strain evidence="2 3">cv. Gransden 2004</strain>
    </source>
</reference>
<reference evidence="2" key="3">
    <citation type="submission" date="2020-12" db="UniProtKB">
        <authorList>
            <consortium name="EnsemblPlants"/>
        </authorList>
    </citation>
    <scope>IDENTIFICATION</scope>
</reference>
<dbReference type="EMBL" id="ABEU02000009">
    <property type="protein sequence ID" value="PNR48702.1"/>
    <property type="molecule type" value="Genomic_DNA"/>
</dbReference>
<sequence length="109" mass="12414">MFDAARVVVTCYKKKENKAILEDHNMEVFTSHDASLGTQGFHVLCFRVRAQVDHGQPPLCLSKFIFLQVLKEAKLTRKLLNRATEPVCPPNPHKTSTRDCWTGGGHYCW</sequence>
<gene>
    <name evidence="1" type="ORF">PHYPA_013179</name>
</gene>
<dbReference type="Proteomes" id="UP000006727">
    <property type="component" value="Chromosome 9"/>
</dbReference>
<evidence type="ECO:0000313" key="2">
    <source>
        <dbReference type="EnsemblPlants" id="PAC:32911079.CDS.1"/>
    </source>
</evidence>
<dbReference type="Gramene" id="Pp3c9_25381V3.1">
    <property type="protein sequence ID" value="PAC:32911079.CDS.1"/>
    <property type="gene ID" value="Pp3c9_25381"/>
</dbReference>
<protein>
    <submittedName>
        <fullName evidence="1 2">Uncharacterized protein</fullName>
    </submittedName>
</protein>
<dbReference type="EnsemblPlants" id="Pp3c9_25381V3.1">
    <property type="protein sequence ID" value="PAC:32911079.CDS.1"/>
    <property type="gene ID" value="Pp3c9_25381"/>
</dbReference>
<evidence type="ECO:0000313" key="1">
    <source>
        <dbReference type="EMBL" id="PNR48702.1"/>
    </source>
</evidence>
<name>A0A2K1K4K2_PHYPA</name>
<dbReference type="AlphaFoldDB" id="A0A2K1K4K2"/>
<proteinExistence type="predicted"/>